<name>H6RMF6_BLASD</name>
<feature type="region of interest" description="Disordered" evidence="1">
    <location>
        <begin position="29"/>
        <end position="59"/>
    </location>
</feature>
<evidence type="ECO:0000313" key="2">
    <source>
        <dbReference type="EMBL" id="CCG02592.1"/>
    </source>
</evidence>
<evidence type="ECO:0000313" key="3">
    <source>
        <dbReference type="Proteomes" id="UP000007517"/>
    </source>
</evidence>
<feature type="compositionally biased region" description="Polar residues" evidence="1">
    <location>
        <begin position="41"/>
        <end position="50"/>
    </location>
</feature>
<dbReference type="EMBL" id="FO117623">
    <property type="protein sequence ID" value="CCG02592.1"/>
    <property type="molecule type" value="Genomic_DNA"/>
</dbReference>
<sequence>MHAPTNGEQWHHACGQYCTRLGIGGHSPHCEGPSPAGSLRLTPTSVSSGDSCWDTVEGL</sequence>
<dbReference type="HOGENOM" id="CLU_2951088_0_0_11"/>
<evidence type="ECO:0000256" key="1">
    <source>
        <dbReference type="SAM" id="MobiDB-lite"/>
    </source>
</evidence>
<gene>
    <name evidence="2" type="ordered locus">BLASA_1669</name>
</gene>
<dbReference type="AlphaFoldDB" id="H6RMF6"/>
<proteinExistence type="predicted"/>
<organism evidence="2 3">
    <name type="scientific">Blastococcus saxobsidens (strain DD2)</name>
    <dbReference type="NCBI Taxonomy" id="1146883"/>
    <lineage>
        <taxon>Bacteria</taxon>
        <taxon>Bacillati</taxon>
        <taxon>Actinomycetota</taxon>
        <taxon>Actinomycetes</taxon>
        <taxon>Geodermatophilales</taxon>
        <taxon>Geodermatophilaceae</taxon>
        <taxon>Blastococcus</taxon>
    </lineage>
</organism>
<dbReference type="KEGG" id="bsd:BLASA_1669"/>
<dbReference type="STRING" id="1146883.BLASA_1669"/>
<reference evidence="3" key="2">
    <citation type="submission" date="2012-02" db="EMBL/GenBank/DDBJ databases">
        <title>Complete genome sequence of Blastococcus saxobsidens strain DD2.</title>
        <authorList>
            <person name="Genoscope."/>
        </authorList>
    </citation>
    <scope>NUCLEOTIDE SEQUENCE [LARGE SCALE GENOMIC DNA]</scope>
    <source>
        <strain evidence="3">DD2</strain>
    </source>
</reference>
<keyword evidence="3" id="KW-1185">Reference proteome</keyword>
<reference evidence="2 3" key="1">
    <citation type="journal article" date="2012" name="J. Bacteriol.">
        <title>Genome Sequence of Blastococcus saxobsidens DD2, a Stone-Inhabiting Bacterium.</title>
        <authorList>
            <person name="Chouaia B."/>
            <person name="Crotti E."/>
            <person name="Brusetti L."/>
            <person name="Daffonchio D."/>
            <person name="Essoussi I."/>
            <person name="Nouioui I."/>
            <person name="Sbissi I."/>
            <person name="Ghodhbane-Gtari F."/>
            <person name="Gtari M."/>
            <person name="Vacherie B."/>
            <person name="Barbe V."/>
            <person name="Medigue C."/>
            <person name="Gury J."/>
            <person name="Pujic P."/>
            <person name="Normand P."/>
        </authorList>
    </citation>
    <scope>NUCLEOTIDE SEQUENCE [LARGE SCALE GENOMIC DNA]</scope>
    <source>
        <strain evidence="2 3">DD2</strain>
    </source>
</reference>
<accession>H6RMF6</accession>
<dbReference type="Proteomes" id="UP000007517">
    <property type="component" value="Chromosome"/>
</dbReference>
<protein>
    <submittedName>
        <fullName evidence="2">Uncharacterized protein</fullName>
    </submittedName>
</protein>